<evidence type="ECO:0000256" key="10">
    <source>
        <dbReference type="ARBA" id="ARBA00031190"/>
    </source>
</evidence>
<dbReference type="PROSITE" id="PS51363">
    <property type="entry name" value="W2"/>
    <property type="match status" value="1"/>
</dbReference>
<feature type="domain" description="W2" evidence="18">
    <location>
        <begin position="1122"/>
        <end position="1293"/>
    </location>
</feature>
<feature type="compositionally biased region" description="Acidic residues" evidence="16">
    <location>
        <begin position="1283"/>
        <end position="1307"/>
    </location>
</feature>
<dbReference type="PANTHER" id="PTHR45887">
    <property type="entry name" value="TRANSLATION INITIATION FACTOR EIF-2B SUBUNIT EPSILON"/>
    <property type="match status" value="1"/>
</dbReference>
<dbReference type="Gene3D" id="1.25.40.180">
    <property type="match status" value="1"/>
</dbReference>
<dbReference type="CDD" id="cd04197">
    <property type="entry name" value="eIF-2B_epsilon_N"/>
    <property type="match status" value="1"/>
</dbReference>
<dbReference type="SUPFAM" id="SSF46785">
    <property type="entry name" value="Winged helix' DNA-binding domain"/>
    <property type="match status" value="1"/>
</dbReference>
<dbReference type="Pfam" id="PF25084">
    <property type="entry name" value="LbH_EIF2B"/>
    <property type="match status" value="1"/>
</dbReference>
<evidence type="ECO:0000256" key="4">
    <source>
        <dbReference type="ARBA" id="ARBA00018601"/>
    </source>
</evidence>
<proteinExistence type="inferred from homology"/>
<evidence type="ECO:0000256" key="2">
    <source>
        <dbReference type="ARBA" id="ARBA00004514"/>
    </source>
</evidence>
<dbReference type="InterPro" id="IPR035543">
    <property type="entry name" value="eIF-2B_epsilon_N"/>
</dbReference>
<dbReference type="InterPro" id="IPR000232">
    <property type="entry name" value="HSF_DNA-bd"/>
</dbReference>
<feature type="region of interest" description="Disordered" evidence="16">
    <location>
        <begin position="254"/>
        <end position="284"/>
    </location>
</feature>
<dbReference type="SUPFAM" id="SSF48371">
    <property type="entry name" value="ARM repeat"/>
    <property type="match status" value="1"/>
</dbReference>
<gene>
    <name evidence="19" type="ORF">B0J12DRAFT_706430</name>
</gene>
<evidence type="ECO:0000256" key="13">
    <source>
        <dbReference type="ARBA" id="ARBA00046432"/>
    </source>
</evidence>
<keyword evidence="20" id="KW-1185">Reference proteome</keyword>
<keyword evidence="7" id="KW-0238">DNA-binding</keyword>
<keyword evidence="14" id="KW-0597">Phosphoprotein</keyword>
<feature type="compositionally biased region" description="Polar residues" evidence="16">
    <location>
        <begin position="197"/>
        <end position="209"/>
    </location>
</feature>
<dbReference type="PRINTS" id="PR00056">
    <property type="entry name" value="HSFDOMAIN"/>
</dbReference>
<protein>
    <recommendedName>
        <fullName evidence="4">Mannose-1-phosphate guanyltransferase</fullName>
    </recommendedName>
    <alternativeName>
        <fullName evidence="10">GDP-mannose pyrophosphorylase</fullName>
    </alternativeName>
    <alternativeName>
        <fullName evidence="9">GTP-mannose-1-phosphate guanylyltransferase</fullName>
    </alternativeName>
    <alternativeName>
        <fullName evidence="11">Translation initiation factor eIF2B subunit epsilon</fullName>
    </alternativeName>
    <alternativeName>
        <fullName evidence="12">eIF2B GDP-GTP exchange factor subunit epsilon</fullName>
    </alternativeName>
</protein>
<evidence type="ECO:0000256" key="11">
    <source>
        <dbReference type="ARBA" id="ARBA00044144"/>
    </source>
</evidence>
<feature type="coiled-coil region" evidence="15">
    <location>
        <begin position="116"/>
        <end position="150"/>
    </location>
</feature>
<dbReference type="EMBL" id="JAGTJR010000001">
    <property type="protein sequence ID" value="KAH7064620.1"/>
    <property type="molecule type" value="Genomic_DNA"/>
</dbReference>
<feature type="region of interest" description="Disordered" evidence="16">
    <location>
        <begin position="1280"/>
        <end position="1307"/>
    </location>
</feature>
<feature type="domain" description="Response regulatory" evidence="17">
    <location>
        <begin position="351"/>
        <end position="465"/>
    </location>
</feature>
<dbReference type="InterPro" id="IPR001789">
    <property type="entry name" value="Sig_transdc_resp-reg_receiver"/>
</dbReference>
<feature type="region of interest" description="Disordered" evidence="16">
    <location>
        <begin position="572"/>
        <end position="594"/>
    </location>
</feature>
<dbReference type="Gene3D" id="3.40.50.2300">
    <property type="match status" value="1"/>
</dbReference>
<keyword evidence="6" id="KW-0648">Protein biosynthesis</keyword>
<feature type="region of interest" description="Disordered" evidence="16">
    <location>
        <begin position="473"/>
        <end position="528"/>
    </location>
</feature>
<accession>A0ABQ8GTQ3</accession>
<keyword evidence="6" id="KW-0396">Initiation factor</keyword>
<comment type="subcellular location">
    <subcellularLocation>
        <location evidence="2">Cytoplasm</location>
        <location evidence="2">Cytosol</location>
    </subcellularLocation>
    <subcellularLocation>
        <location evidence="1">Nucleus</location>
    </subcellularLocation>
</comment>
<dbReference type="CDD" id="cd05787">
    <property type="entry name" value="LbH_eIF2B_epsilon"/>
    <property type="match status" value="1"/>
</dbReference>
<dbReference type="Pfam" id="PF02020">
    <property type="entry name" value="W2"/>
    <property type="match status" value="1"/>
</dbReference>
<evidence type="ECO:0000259" key="18">
    <source>
        <dbReference type="PROSITE" id="PS51363"/>
    </source>
</evidence>
<comment type="subunit">
    <text evidence="13">Component of the translation initiation factor 2B (eIF2B) complex which is a heterodecamer of two sets of five different subunits: alpha, beta, gamma, delta and epsilon. Subunits alpha, beta and delta comprise a regulatory subcomplex and subunits epsilon and gamma comprise a catalytic subcomplex. Within the complex, the hexameric regulatory complex resides at the center, with the two heterodimeric catalytic subcomplexes bound on opposite sides.</text>
</comment>
<keyword evidence="19" id="KW-0346">Stress response</keyword>
<dbReference type="SUPFAM" id="SSF52172">
    <property type="entry name" value="CheY-like"/>
    <property type="match status" value="1"/>
</dbReference>
<evidence type="ECO:0000256" key="16">
    <source>
        <dbReference type="SAM" id="MobiDB-lite"/>
    </source>
</evidence>
<organism evidence="19 20">
    <name type="scientific">Macrophomina phaseolina</name>
    <dbReference type="NCBI Taxonomy" id="35725"/>
    <lineage>
        <taxon>Eukaryota</taxon>
        <taxon>Fungi</taxon>
        <taxon>Dikarya</taxon>
        <taxon>Ascomycota</taxon>
        <taxon>Pezizomycotina</taxon>
        <taxon>Dothideomycetes</taxon>
        <taxon>Dothideomycetes incertae sedis</taxon>
        <taxon>Botryosphaeriales</taxon>
        <taxon>Botryosphaeriaceae</taxon>
        <taxon>Macrophomina</taxon>
    </lineage>
</organism>
<dbReference type="PROSITE" id="PS00434">
    <property type="entry name" value="HSF_DOMAIN"/>
    <property type="match status" value="1"/>
</dbReference>
<dbReference type="InterPro" id="IPR011006">
    <property type="entry name" value="CheY-like_superfamily"/>
</dbReference>
<dbReference type="InterPro" id="IPR003307">
    <property type="entry name" value="W2_domain"/>
</dbReference>
<dbReference type="SMART" id="SM00515">
    <property type="entry name" value="eIF5C"/>
    <property type="match status" value="1"/>
</dbReference>
<keyword evidence="15" id="KW-0175">Coiled coil</keyword>
<dbReference type="InterPro" id="IPR016024">
    <property type="entry name" value="ARM-type_fold"/>
</dbReference>
<evidence type="ECO:0000259" key="17">
    <source>
        <dbReference type="PROSITE" id="PS50110"/>
    </source>
</evidence>
<evidence type="ECO:0000256" key="15">
    <source>
        <dbReference type="SAM" id="Coils"/>
    </source>
</evidence>
<dbReference type="Gene3D" id="3.90.550.10">
    <property type="entry name" value="Spore Coat Polysaccharide Biosynthesis Protein SpsA, Chain A"/>
    <property type="match status" value="1"/>
</dbReference>
<dbReference type="Gene3D" id="1.10.10.10">
    <property type="entry name" value="Winged helix-like DNA-binding domain superfamily/Winged helix DNA-binding domain"/>
    <property type="match status" value="1"/>
</dbReference>
<dbReference type="InterPro" id="IPR029044">
    <property type="entry name" value="Nucleotide-diphossugar_trans"/>
</dbReference>
<evidence type="ECO:0000313" key="20">
    <source>
        <dbReference type="Proteomes" id="UP000774617"/>
    </source>
</evidence>
<dbReference type="SMART" id="SM00415">
    <property type="entry name" value="HSF"/>
    <property type="match status" value="1"/>
</dbReference>
<sequence>MLENPSDESVVRWGNEGDSFVVLENEKFTKHILPKHFKHSNFASFVRQLNKYDFHKVRHNNEENGQSPYGAGAWEFKHPDFKMNNKDALDNIRRKAPAPRKPNANPEDLVIPTQQMDMFNTQLMATQQQLQQLQERYNELSIHHSMLLQELVGMQKTIVNHEHIMQSVMSFLHSVDAQRRRDSRLVNPFPGDGAGAQNGNMDSSNQQMPSIEDDAPASPLQHASKLLSETNADVMLNPRNLEHMNELAMRMNGTLTTPPPDLIRNGTRPASRGPAPHSASSSTSVRLGDIDNLVYPVGQNNGIDPMYSEHINNIPYPMPNKPVENTETRYRAPEQRKKSAQVDPGWIRQPQILLVEDDHTCRRIGSKFLYAFNCAIDSALDGLEAVNKMNQGSKYDLVLMDIIMPNLDGVSACHLIRQFDTTPIIAMTSNIRSDDISMYFQHGMNDVLPKPFTKEGLLQMLEKHLAHLKKPGHGMEAMVPPAVQAPQPLPQSSNRPSLKDEDSPAKSPATGSNWNSPSQIPGVSPVGSSVADEYMNAVPAHPGPYGVPPGAAPLQAGMQYNTSPQMAIAARQQANQHRRQISEISGGDDMNAPNKRQQIQRSADEEVEDPLQAVVLADPFETRFNPFTLERPRCLLPLANTPLIEYTFEFLANAGVEEVFVYCGAHTDMVEEYIQESKWYSPSSPFSKIELVRSASHTIGDAMRDLDQRGFLVGDFLIVYGDVISNLPLETALAAHRARRAKDKNAIMTMVLREAGTAHRTKAQEARPVFVIDPTKDRCLHFEQMHSREHTEKHFVSIAPDLLAENMELEVRTDLIDCGIDICTPDVLALWSDNFDFQAPRRGFLHSVLKDYELNGKTIHTHIVDDHYAARVRNLHAYDSVSQDVISRWAYPLCPDSNLLRGQTYRFQKGNIYKEDGVILARSCVISRGTVIGKDSSIGDGSVISNSIIGRMCYIGRNVTIEGAYIWDNAVIGDNTVVKKAVIANEASIGRRCTIEPGALISYGVRIADGITVDGSSRITRAKRKRGEGEEVERAQPDIKVVGESGDGIEYADPDEDDADGVIEGLVPKKSIYNLANLTLSVESISTLNSDSDFSDAGLRQERSRGSSFVSINSDTSSHHAANFDHEAVDSLLDSFRKGDDSANIQLELASLRMTTNASEHQVRRALVIALVRRISEVIQSGQGVKQATDQVLSPHQSLISRTMFDKDVSNKVDQVDLLLLLQSDLTHRNDGDSILLHASMKLFEMDVLEEEAFEQWWADAKSSESEELKKVRGKTQQFIDFLEQEDESSEGDDDEEEEDDDDDESE</sequence>
<evidence type="ECO:0000256" key="8">
    <source>
        <dbReference type="ARBA" id="ARBA00023242"/>
    </source>
</evidence>
<dbReference type="InterPro" id="IPR044123">
    <property type="entry name" value="W2_eIF2B_epsilon"/>
</dbReference>
<dbReference type="InterPro" id="IPR036388">
    <property type="entry name" value="WH-like_DNA-bd_sf"/>
</dbReference>
<evidence type="ECO:0000256" key="5">
    <source>
        <dbReference type="ARBA" id="ARBA00022490"/>
    </source>
</evidence>
<feature type="compositionally biased region" description="Polar residues" evidence="16">
    <location>
        <begin position="509"/>
        <end position="521"/>
    </location>
</feature>
<dbReference type="PANTHER" id="PTHR45887:SF1">
    <property type="entry name" value="TRANSLATION INITIATION FACTOR EIF-2B SUBUNIT EPSILON"/>
    <property type="match status" value="1"/>
</dbReference>
<dbReference type="Pfam" id="PF00072">
    <property type="entry name" value="Response_reg"/>
    <property type="match status" value="1"/>
</dbReference>
<feature type="modified residue" description="4-aspartylphosphate" evidence="14">
    <location>
        <position position="401"/>
    </location>
</feature>
<evidence type="ECO:0000256" key="1">
    <source>
        <dbReference type="ARBA" id="ARBA00004123"/>
    </source>
</evidence>
<evidence type="ECO:0000256" key="12">
    <source>
        <dbReference type="ARBA" id="ARBA00044345"/>
    </source>
</evidence>
<dbReference type="Gene3D" id="2.160.10.10">
    <property type="entry name" value="Hexapeptide repeat proteins"/>
    <property type="match status" value="1"/>
</dbReference>
<name>A0ABQ8GTQ3_9PEZI</name>
<dbReference type="InterPro" id="IPR005835">
    <property type="entry name" value="NTP_transferase_dom"/>
</dbReference>
<dbReference type="InterPro" id="IPR051956">
    <property type="entry name" value="eIF2B_epsilon"/>
</dbReference>
<comment type="caution">
    <text evidence="19">The sequence shown here is derived from an EMBL/GenBank/DDBJ whole genome shotgun (WGS) entry which is preliminary data.</text>
</comment>
<evidence type="ECO:0000256" key="6">
    <source>
        <dbReference type="ARBA" id="ARBA00022540"/>
    </source>
</evidence>
<dbReference type="PROSITE" id="PS50110">
    <property type="entry name" value="RESPONSE_REGULATORY"/>
    <property type="match status" value="1"/>
</dbReference>
<dbReference type="CDD" id="cd17546">
    <property type="entry name" value="REC_hyHK_CKI1_RcsC-like"/>
    <property type="match status" value="1"/>
</dbReference>
<feature type="region of interest" description="Disordered" evidence="16">
    <location>
        <begin position="184"/>
        <end position="219"/>
    </location>
</feature>
<dbReference type="SMART" id="SM00448">
    <property type="entry name" value="REC"/>
    <property type="match status" value="1"/>
</dbReference>
<evidence type="ECO:0000256" key="3">
    <source>
        <dbReference type="ARBA" id="ARBA00007878"/>
    </source>
</evidence>
<dbReference type="CDD" id="cd11558">
    <property type="entry name" value="W2_eIF2B_epsilon"/>
    <property type="match status" value="1"/>
</dbReference>
<dbReference type="SUPFAM" id="SSF53448">
    <property type="entry name" value="Nucleotide-diphospho-sugar transferases"/>
    <property type="match status" value="1"/>
</dbReference>
<keyword evidence="8" id="KW-0539">Nucleus</keyword>
<dbReference type="InterPro" id="IPR036390">
    <property type="entry name" value="WH_DNA-bd_sf"/>
</dbReference>
<evidence type="ECO:0000256" key="14">
    <source>
        <dbReference type="PROSITE-ProRule" id="PRU00169"/>
    </source>
</evidence>
<evidence type="ECO:0000256" key="7">
    <source>
        <dbReference type="ARBA" id="ARBA00023125"/>
    </source>
</evidence>
<dbReference type="InterPro" id="IPR056764">
    <property type="entry name" value="LbH_EIF2B3/5"/>
</dbReference>
<dbReference type="Pfam" id="PF00447">
    <property type="entry name" value="HSF_DNA-bind"/>
    <property type="match status" value="1"/>
</dbReference>
<reference evidence="19 20" key="1">
    <citation type="journal article" date="2021" name="Nat. Commun.">
        <title>Genetic determinants of endophytism in the Arabidopsis root mycobiome.</title>
        <authorList>
            <person name="Mesny F."/>
            <person name="Miyauchi S."/>
            <person name="Thiergart T."/>
            <person name="Pickel B."/>
            <person name="Atanasova L."/>
            <person name="Karlsson M."/>
            <person name="Huettel B."/>
            <person name="Barry K.W."/>
            <person name="Haridas S."/>
            <person name="Chen C."/>
            <person name="Bauer D."/>
            <person name="Andreopoulos W."/>
            <person name="Pangilinan J."/>
            <person name="LaButti K."/>
            <person name="Riley R."/>
            <person name="Lipzen A."/>
            <person name="Clum A."/>
            <person name="Drula E."/>
            <person name="Henrissat B."/>
            <person name="Kohler A."/>
            <person name="Grigoriev I.V."/>
            <person name="Martin F.M."/>
            <person name="Hacquard S."/>
        </authorList>
    </citation>
    <scope>NUCLEOTIDE SEQUENCE [LARGE SCALE GENOMIC DNA]</scope>
    <source>
        <strain evidence="19 20">MPI-SDFR-AT-0080</strain>
    </source>
</reference>
<evidence type="ECO:0000313" key="19">
    <source>
        <dbReference type="EMBL" id="KAH7064620.1"/>
    </source>
</evidence>
<keyword evidence="5" id="KW-0963">Cytoplasm</keyword>
<comment type="similarity">
    <text evidence="3">Belongs to the eIF-2B gamma/epsilon subunits family.</text>
</comment>
<dbReference type="Pfam" id="PF00483">
    <property type="entry name" value="NTP_transferase"/>
    <property type="match status" value="1"/>
</dbReference>
<evidence type="ECO:0000256" key="9">
    <source>
        <dbReference type="ARBA" id="ARBA00030179"/>
    </source>
</evidence>
<dbReference type="Proteomes" id="UP000774617">
    <property type="component" value="Unassembled WGS sequence"/>
</dbReference>